<dbReference type="Pfam" id="PF19953">
    <property type="entry name" value="EACC1"/>
    <property type="match status" value="1"/>
</dbReference>
<reference evidence="2" key="1">
    <citation type="journal article" date="2014" name="Int. J. Syst. Evol. Microbiol.">
        <title>Complete genome sequence of Corynebacterium casei LMG S-19264T (=DSM 44701T), isolated from a smear-ripened cheese.</title>
        <authorList>
            <consortium name="US DOE Joint Genome Institute (JGI-PGF)"/>
            <person name="Walter F."/>
            <person name="Albersmeier A."/>
            <person name="Kalinowski J."/>
            <person name="Ruckert C."/>
        </authorList>
    </citation>
    <scope>NUCLEOTIDE SEQUENCE</scope>
    <source>
        <strain evidence="2">JCM 4125</strain>
    </source>
</reference>
<dbReference type="RefSeq" id="WP_189707024.1">
    <property type="nucleotide sequence ID" value="NZ_BMSA01000001.1"/>
</dbReference>
<organism evidence="2 3">
    <name type="scientific">Streptomyces phaeofaciens</name>
    <dbReference type="NCBI Taxonomy" id="68254"/>
    <lineage>
        <taxon>Bacteria</taxon>
        <taxon>Bacillati</taxon>
        <taxon>Actinomycetota</taxon>
        <taxon>Actinomycetes</taxon>
        <taxon>Kitasatosporales</taxon>
        <taxon>Streptomycetaceae</taxon>
        <taxon>Streptomyces</taxon>
    </lineage>
</organism>
<dbReference type="AlphaFoldDB" id="A0A918H2Z3"/>
<comment type="caution">
    <text evidence="2">The sequence shown here is derived from an EMBL/GenBank/DDBJ whole genome shotgun (WGS) entry which is preliminary data.</text>
</comment>
<accession>A0A918H2Z3</accession>
<reference evidence="2" key="2">
    <citation type="submission" date="2020-09" db="EMBL/GenBank/DDBJ databases">
        <authorList>
            <person name="Sun Q."/>
            <person name="Ohkuma M."/>
        </authorList>
    </citation>
    <scope>NUCLEOTIDE SEQUENCE</scope>
    <source>
        <strain evidence="2">JCM 4125</strain>
    </source>
</reference>
<sequence length="114" mass="12646">MAEGEGVADRGIRVRLDERASRSDVSALKAWLERERVLEGLRIVERPRGDEPDGHMGVAMEIWLAVVSSTTTIAVSKLLDQTARAVQAWRANRREVESGEPPEASVDPVNLDER</sequence>
<evidence type="ECO:0000313" key="2">
    <source>
        <dbReference type="EMBL" id="GGT32239.1"/>
    </source>
</evidence>
<dbReference type="Proteomes" id="UP000646776">
    <property type="component" value="Unassembled WGS sequence"/>
</dbReference>
<evidence type="ECO:0000313" key="3">
    <source>
        <dbReference type="Proteomes" id="UP000646776"/>
    </source>
</evidence>
<protein>
    <submittedName>
        <fullName evidence="2">Uncharacterized protein</fullName>
    </submittedName>
</protein>
<evidence type="ECO:0000256" key="1">
    <source>
        <dbReference type="SAM" id="MobiDB-lite"/>
    </source>
</evidence>
<gene>
    <name evidence="2" type="ORF">GCM10010226_05530</name>
</gene>
<keyword evidence="3" id="KW-1185">Reference proteome</keyword>
<proteinExistence type="predicted"/>
<dbReference type="InterPro" id="IPR045428">
    <property type="entry name" value="EACC1"/>
</dbReference>
<dbReference type="EMBL" id="BMSA01000001">
    <property type="protein sequence ID" value="GGT32239.1"/>
    <property type="molecule type" value="Genomic_DNA"/>
</dbReference>
<name>A0A918H2Z3_9ACTN</name>
<feature type="region of interest" description="Disordered" evidence="1">
    <location>
        <begin position="92"/>
        <end position="114"/>
    </location>
</feature>